<keyword evidence="3" id="KW-0539">Nucleus</keyword>
<name>A0ABQ7X4K9_BRANA</name>
<proteinExistence type="predicted"/>
<reference evidence="5 6" key="1">
    <citation type="submission" date="2021-05" db="EMBL/GenBank/DDBJ databases">
        <title>Genome Assembly of Synthetic Allotetraploid Brassica napus Reveals Homoeologous Exchanges between Subgenomes.</title>
        <authorList>
            <person name="Davis J.T."/>
        </authorList>
    </citation>
    <scope>NUCLEOTIDE SEQUENCE [LARGE SCALE GENOMIC DNA]</scope>
    <source>
        <strain evidence="6">cv. Da-Ae</strain>
        <tissue evidence="5">Seedling</tissue>
    </source>
</reference>
<evidence type="ECO:0000313" key="6">
    <source>
        <dbReference type="Proteomes" id="UP000824890"/>
    </source>
</evidence>
<keyword evidence="4" id="KW-0175">Coiled coil</keyword>
<protein>
    <submittedName>
        <fullName evidence="5">Uncharacterized protein</fullName>
    </submittedName>
</protein>
<feature type="coiled-coil region" evidence="4">
    <location>
        <begin position="96"/>
        <end position="123"/>
    </location>
</feature>
<accession>A0ABQ7X4K9</accession>
<sequence length="307" mass="35594">MAKEEAMRQEAKRVEERMTLKHRNTGKWAKRMISRGLNVKYDGPKAAIAEQLQMNANLSRKMNSMRGMEVAVMRATRGRVERCAQCWSYVITFHGRAMKKENEEEANEEAKRALEEYEEWENSGGENSKKTVNVSGRRCLKFDDDVLLEIQHLRQHSMLPYGRLQKHRIQKGIKEDACTHAHRLKIKRFSFCKSQLNYTGWRDEKVEDSESEAEQMVDGVLTSTISKETFEVPSQAELINRAFAGDDVLDEFEKDKEEVLNQEVPKPEKPVLVPGWEIGRISKKREVVKKTGVIIKPVKFEEVNPKR</sequence>
<organism evidence="5 6">
    <name type="scientific">Brassica napus</name>
    <name type="common">Rape</name>
    <dbReference type="NCBI Taxonomy" id="3708"/>
    <lineage>
        <taxon>Eukaryota</taxon>
        <taxon>Viridiplantae</taxon>
        <taxon>Streptophyta</taxon>
        <taxon>Embryophyta</taxon>
        <taxon>Tracheophyta</taxon>
        <taxon>Spermatophyta</taxon>
        <taxon>Magnoliopsida</taxon>
        <taxon>eudicotyledons</taxon>
        <taxon>Gunneridae</taxon>
        <taxon>Pentapetalae</taxon>
        <taxon>rosids</taxon>
        <taxon>malvids</taxon>
        <taxon>Brassicales</taxon>
        <taxon>Brassicaceae</taxon>
        <taxon>Brassiceae</taxon>
        <taxon>Brassica</taxon>
    </lineage>
</organism>
<comment type="subcellular location">
    <subcellularLocation>
        <location evidence="1">Nucleus</location>
        <location evidence="1">Nucleolus</location>
    </subcellularLocation>
</comment>
<dbReference type="Proteomes" id="UP000824890">
    <property type="component" value="Unassembled WGS sequence"/>
</dbReference>
<evidence type="ECO:0000256" key="1">
    <source>
        <dbReference type="ARBA" id="ARBA00004604"/>
    </source>
</evidence>
<dbReference type="EMBL" id="JAGKQM010001906">
    <property type="protein sequence ID" value="KAH0850868.1"/>
    <property type="molecule type" value="Genomic_DNA"/>
</dbReference>
<evidence type="ECO:0000313" key="5">
    <source>
        <dbReference type="EMBL" id="KAH0850868.1"/>
    </source>
</evidence>
<evidence type="ECO:0000256" key="2">
    <source>
        <dbReference type="ARBA" id="ARBA00022553"/>
    </source>
</evidence>
<dbReference type="PANTHER" id="PTHR14150:SF12">
    <property type="entry name" value="U3 SMALL NUCLEOLAR RNA-ASSOCIATED PROTEIN 14 HOMOLOG A"/>
    <property type="match status" value="1"/>
</dbReference>
<dbReference type="InterPro" id="IPR006709">
    <property type="entry name" value="SSU_processome_Utp14"/>
</dbReference>
<comment type="caution">
    <text evidence="5">The sequence shown here is derived from an EMBL/GenBank/DDBJ whole genome shotgun (WGS) entry which is preliminary data.</text>
</comment>
<evidence type="ECO:0000256" key="4">
    <source>
        <dbReference type="SAM" id="Coils"/>
    </source>
</evidence>
<dbReference type="PANTHER" id="PTHR14150">
    <property type="entry name" value="U3 SMALL NUCLEOLAR RNA-ASSOCIATED PROTEIN 14"/>
    <property type="match status" value="1"/>
</dbReference>
<keyword evidence="2" id="KW-0597">Phosphoprotein</keyword>
<dbReference type="Pfam" id="PF04615">
    <property type="entry name" value="Utp14"/>
    <property type="match status" value="2"/>
</dbReference>
<keyword evidence="6" id="KW-1185">Reference proteome</keyword>
<gene>
    <name evidence="5" type="ORF">HID58_095170</name>
</gene>
<evidence type="ECO:0000256" key="3">
    <source>
        <dbReference type="ARBA" id="ARBA00023242"/>
    </source>
</evidence>